<gene>
    <name evidence="1" type="ORF">QFC22_003969</name>
</gene>
<comment type="caution">
    <text evidence="1">The sequence shown here is derived from an EMBL/GenBank/DDBJ whole genome shotgun (WGS) entry which is preliminary data.</text>
</comment>
<keyword evidence="2" id="KW-1185">Reference proteome</keyword>
<dbReference type="EMBL" id="JASBWU010000010">
    <property type="protein sequence ID" value="KAJ9118748.1"/>
    <property type="molecule type" value="Genomic_DNA"/>
</dbReference>
<evidence type="ECO:0000313" key="1">
    <source>
        <dbReference type="EMBL" id="KAJ9118748.1"/>
    </source>
</evidence>
<dbReference type="Proteomes" id="UP001243375">
    <property type="component" value="Unassembled WGS sequence"/>
</dbReference>
<reference evidence="1" key="1">
    <citation type="submission" date="2023-04" db="EMBL/GenBank/DDBJ databases">
        <title>Draft Genome sequencing of Naganishia species isolated from polar environments using Oxford Nanopore Technology.</title>
        <authorList>
            <person name="Leo P."/>
            <person name="Venkateswaran K."/>
        </authorList>
    </citation>
    <scope>NUCLEOTIDE SEQUENCE</scope>
    <source>
        <strain evidence="1">MNA-CCFEE 5425</strain>
    </source>
</reference>
<organism evidence="1 2">
    <name type="scientific">Naganishia vaughanmartiniae</name>
    <dbReference type="NCBI Taxonomy" id="1424756"/>
    <lineage>
        <taxon>Eukaryota</taxon>
        <taxon>Fungi</taxon>
        <taxon>Dikarya</taxon>
        <taxon>Basidiomycota</taxon>
        <taxon>Agaricomycotina</taxon>
        <taxon>Tremellomycetes</taxon>
        <taxon>Filobasidiales</taxon>
        <taxon>Filobasidiaceae</taxon>
        <taxon>Naganishia</taxon>
    </lineage>
</organism>
<protein>
    <submittedName>
        <fullName evidence="1">Uncharacterized protein</fullName>
    </submittedName>
</protein>
<accession>A0ACC2X411</accession>
<name>A0ACC2X411_9TREE</name>
<sequence>MRVPMNIEVDASMDPYPVHGHGRLHAHHAVPAAPSAPARGPTPPHMGRRPGPYVETTGPRGWRGRAEAGPPGWRRNARLGPHHHYYGQYPLDPIVSAPEVQRAGATDQEISLPSREELIAAITEAFDAVSDIGTPNLKETPVPVEQEGVPDETSFPAISDSFKYDIATPIAESTESTSTVLVESEQPVLNVTFIDDVSIPDGTPLPPAAEFTKVWRLQNTGTAIIPAGTAVVFAVGENFGHKQGTVKVEEDVAVGANFLVSLPGLRAPGVPGETYTGFWRLAGEDGQVFGHRLWIE</sequence>
<evidence type="ECO:0000313" key="2">
    <source>
        <dbReference type="Proteomes" id="UP001243375"/>
    </source>
</evidence>
<proteinExistence type="predicted"/>